<protein>
    <submittedName>
        <fullName evidence="1">Uncharacterized protein</fullName>
    </submittedName>
</protein>
<reference evidence="1" key="1">
    <citation type="submission" date="2024-09" db="EMBL/GenBank/DDBJ databases">
        <title>Black Yeasts Isolated from many extreme environments.</title>
        <authorList>
            <person name="Coleine C."/>
            <person name="Stajich J.E."/>
            <person name="Selbmann L."/>
        </authorList>
    </citation>
    <scope>NUCLEOTIDE SEQUENCE</scope>
    <source>
        <strain evidence="1">CCFEE 5737</strain>
    </source>
</reference>
<organism evidence="1 2">
    <name type="scientific">Coniosporium uncinatum</name>
    <dbReference type="NCBI Taxonomy" id="93489"/>
    <lineage>
        <taxon>Eukaryota</taxon>
        <taxon>Fungi</taxon>
        <taxon>Dikarya</taxon>
        <taxon>Ascomycota</taxon>
        <taxon>Pezizomycotina</taxon>
        <taxon>Dothideomycetes</taxon>
        <taxon>Dothideomycetes incertae sedis</taxon>
        <taxon>Coniosporium</taxon>
    </lineage>
</organism>
<proteinExistence type="predicted"/>
<gene>
    <name evidence="1" type="ORF">LTS18_000573</name>
</gene>
<sequence length="297" mass="33580">MLASLEIISPNTFEVPISWQDHLAMARQMIISRGGPKSIHRKDKVGYFLSTWFAYLDVLGSLSGSKVDKPLDSSYWAVDDDGHDPTERLQEEFQIDCLLGFTSHCIGILARIAELAKECEPSRLDPASGTVRRDWRPPPDVVTRAQGIRKELQQSRDCVYKACDHRPRDGDAGESAWDSLEIYATNEAFHWAGLIHLYRRCLNLPSNSPEVQTCVREIVGALYKVRRGSTAEACLLFPMFAAGCEMENERDRERLRGRLREVEGCGMMQVRRARRVLESVWGTGKAWEGLVGDDFFG</sequence>
<dbReference type="Proteomes" id="UP001186974">
    <property type="component" value="Unassembled WGS sequence"/>
</dbReference>
<dbReference type="EMBL" id="JAWDJW010006386">
    <property type="protein sequence ID" value="KAK3064964.1"/>
    <property type="molecule type" value="Genomic_DNA"/>
</dbReference>
<keyword evidence="2" id="KW-1185">Reference proteome</keyword>
<comment type="caution">
    <text evidence="1">The sequence shown here is derived from an EMBL/GenBank/DDBJ whole genome shotgun (WGS) entry which is preliminary data.</text>
</comment>
<evidence type="ECO:0000313" key="2">
    <source>
        <dbReference type="Proteomes" id="UP001186974"/>
    </source>
</evidence>
<name>A0ACC3DBW2_9PEZI</name>
<accession>A0ACC3DBW2</accession>
<evidence type="ECO:0000313" key="1">
    <source>
        <dbReference type="EMBL" id="KAK3064964.1"/>
    </source>
</evidence>